<evidence type="ECO:0000313" key="3">
    <source>
        <dbReference type="Proteomes" id="UP000023152"/>
    </source>
</evidence>
<sequence>MELKYSILAHTYTYICCIRNEQYRPAEKKKQKKKKKKIFKNGKQIFEVGEEENLWEISSLRNVLIHRADIFFNLTTSYVEYFEYPSSSYTFIDNQLNETTLVPFCTLSFQLYTQSHPIVYTLTPNNYQILSPYKIYMHSFFIITIFFFFKLSIIQNNKSIVTRVCHLEKKKKKKKDRI</sequence>
<name>X6N869_RETFI</name>
<keyword evidence="1" id="KW-1133">Transmembrane helix</keyword>
<keyword evidence="1" id="KW-0472">Membrane</keyword>
<reference evidence="2 3" key="1">
    <citation type="journal article" date="2013" name="Curr. Biol.">
        <title>The Genome of the Foraminiferan Reticulomyxa filosa.</title>
        <authorList>
            <person name="Glockner G."/>
            <person name="Hulsmann N."/>
            <person name="Schleicher M."/>
            <person name="Noegel A.A."/>
            <person name="Eichinger L."/>
            <person name="Gallinger C."/>
            <person name="Pawlowski J."/>
            <person name="Sierra R."/>
            <person name="Euteneuer U."/>
            <person name="Pillet L."/>
            <person name="Moustafa A."/>
            <person name="Platzer M."/>
            <person name="Groth M."/>
            <person name="Szafranski K."/>
            <person name="Schliwa M."/>
        </authorList>
    </citation>
    <scope>NUCLEOTIDE SEQUENCE [LARGE SCALE GENOMIC DNA]</scope>
</reference>
<protein>
    <submittedName>
        <fullName evidence="2">Uncharacterized protein</fullName>
    </submittedName>
</protein>
<organism evidence="2 3">
    <name type="scientific">Reticulomyxa filosa</name>
    <dbReference type="NCBI Taxonomy" id="46433"/>
    <lineage>
        <taxon>Eukaryota</taxon>
        <taxon>Sar</taxon>
        <taxon>Rhizaria</taxon>
        <taxon>Retaria</taxon>
        <taxon>Foraminifera</taxon>
        <taxon>Monothalamids</taxon>
        <taxon>Reticulomyxidae</taxon>
        <taxon>Reticulomyxa</taxon>
    </lineage>
</organism>
<comment type="caution">
    <text evidence="2">The sequence shown here is derived from an EMBL/GenBank/DDBJ whole genome shotgun (WGS) entry which is preliminary data.</text>
</comment>
<keyword evidence="3" id="KW-1185">Reference proteome</keyword>
<keyword evidence="1" id="KW-0812">Transmembrane</keyword>
<gene>
    <name evidence="2" type="ORF">RFI_15273</name>
</gene>
<feature type="transmembrane region" description="Helical" evidence="1">
    <location>
        <begin position="135"/>
        <end position="153"/>
    </location>
</feature>
<dbReference type="Proteomes" id="UP000023152">
    <property type="component" value="Unassembled WGS sequence"/>
</dbReference>
<dbReference type="EMBL" id="ASPP01011181">
    <property type="protein sequence ID" value="ETO21929.1"/>
    <property type="molecule type" value="Genomic_DNA"/>
</dbReference>
<dbReference type="AlphaFoldDB" id="X6N869"/>
<evidence type="ECO:0000256" key="1">
    <source>
        <dbReference type="SAM" id="Phobius"/>
    </source>
</evidence>
<evidence type="ECO:0000313" key="2">
    <source>
        <dbReference type="EMBL" id="ETO21929.1"/>
    </source>
</evidence>
<accession>X6N869</accession>
<proteinExistence type="predicted"/>